<feature type="domain" description="Xylose isomerase-like TIM barrel" evidence="1">
    <location>
        <begin position="25"/>
        <end position="277"/>
    </location>
</feature>
<reference evidence="2 4" key="2">
    <citation type="submission" date="2007-08" db="EMBL/GenBank/DDBJ databases">
        <authorList>
            <person name="Fulton L."/>
            <person name="Clifton S."/>
            <person name="Fulton B."/>
            <person name="Xu J."/>
            <person name="Minx P."/>
            <person name="Pepin K.H."/>
            <person name="Johnson M."/>
            <person name="Thiruvilangam P."/>
            <person name="Bhonagiri V."/>
            <person name="Nash W.E."/>
            <person name="Wang C."/>
            <person name="Mardis E.R."/>
            <person name="Wilson R.K."/>
        </authorList>
    </citation>
    <scope>NUCLEOTIDE SEQUENCE [LARGE SCALE GENOMIC DNA]</scope>
    <source>
        <strain evidence="2 4">DSM 753</strain>
    </source>
</reference>
<dbReference type="OrthoDB" id="128241at2"/>
<organism evidence="2 4">
    <name type="scientific">[Clostridium] leptum DSM 753</name>
    <dbReference type="NCBI Taxonomy" id="428125"/>
    <lineage>
        <taxon>Bacteria</taxon>
        <taxon>Bacillati</taxon>
        <taxon>Bacillota</taxon>
        <taxon>Clostridia</taxon>
        <taxon>Eubacteriales</taxon>
        <taxon>Oscillospiraceae</taxon>
        <taxon>Oscillospiraceae incertae sedis</taxon>
    </lineage>
</organism>
<dbReference type="GO" id="GO:0004519">
    <property type="term" value="F:endonuclease activity"/>
    <property type="evidence" value="ECO:0007669"/>
    <property type="project" value="UniProtKB-KW"/>
</dbReference>
<evidence type="ECO:0000259" key="1">
    <source>
        <dbReference type="Pfam" id="PF01261"/>
    </source>
</evidence>
<keyword evidence="2" id="KW-0255">Endonuclease</keyword>
<evidence type="ECO:0000313" key="5">
    <source>
        <dbReference type="Proteomes" id="UP000220611"/>
    </source>
</evidence>
<reference evidence="2 4" key="1">
    <citation type="submission" date="2007-08" db="EMBL/GenBank/DDBJ databases">
        <title>Draft genome sequence of Clostridium leptum (DSM 753).</title>
        <authorList>
            <person name="Sudarsanam P."/>
            <person name="Ley R."/>
            <person name="Guruge J."/>
            <person name="Turnbaugh P.J."/>
            <person name="Mahowald M."/>
            <person name="Liep D."/>
            <person name="Gordon J."/>
        </authorList>
    </citation>
    <scope>NUCLEOTIDE SEQUENCE [LARGE SCALE GENOMIC DNA]</scope>
    <source>
        <strain evidence="2 4">DSM 753</strain>
    </source>
</reference>
<keyword evidence="2" id="KW-0378">Hydrolase</keyword>
<dbReference type="PANTHER" id="PTHR12110:SF21">
    <property type="entry name" value="XYLOSE ISOMERASE-LIKE TIM BARREL DOMAIN-CONTAINING PROTEIN"/>
    <property type="match status" value="1"/>
</dbReference>
<comment type="caution">
    <text evidence="2">The sequence shown here is derived from an EMBL/GenBank/DDBJ whole genome shotgun (WGS) entry which is preliminary data.</text>
</comment>
<dbReference type="SUPFAM" id="SSF51658">
    <property type="entry name" value="Xylose isomerase-like"/>
    <property type="match status" value="1"/>
</dbReference>
<dbReference type="Proteomes" id="UP000220611">
    <property type="component" value="Unassembled WGS sequence"/>
</dbReference>
<sequence length="286" mass="32733">MIKLGGHVFPSAEENAKDPELLAHLAKQMGYQAAYAPDYLTIDKPDEIRIARKAFEKEGILIAEAGYWENMLDLRPDERRKNREEMCKIYAMAEELGAGCVVNTAGSYCEGPGYQNHNPQNFTEEHFEDAVEMARFIIDTVKPKRTYFTYEVFMYNSIDCPEQYARILKAVDREKFGAHIDLTNMMRSPRELYQAKELTEKCVELFPNRIISAHVKDARLKRPAITTLIEEAIPGEGEVDLSAFLKGFASLPHTVTMMMEHYQNADEYSRGLRYLQRVAQESGISL</sequence>
<dbReference type="eggNOG" id="COG1082">
    <property type="taxonomic scope" value="Bacteria"/>
</dbReference>
<evidence type="ECO:0000313" key="3">
    <source>
        <dbReference type="EMBL" id="PEQ25757.1"/>
    </source>
</evidence>
<dbReference type="InterPro" id="IPR050312">
    <property type="entry name" value="IolE/XylAMocC-like"/>
</dbReference>
<dbReference type="Pfam" id="PF01261">
    <property type="entry name" value="AP_endonuc_2"/>
    <property type="match status" value="1"/>
</dbReference>
<protein>
    <submittedName>
        <fullName evidence="2">AP endonuclease, family 2</fullName>
    </submittedName>
    <submittedName>
        <fullName evidence="3">Sugar phosphate isomerase/epimerase</fullName>
    </submittedName>
</protein>
<dbReference type="GO" id="GO:0016853">
    <property type="term" value="F:isomerase activity"/>
    <property type="evidence" value="ECO:0007669"/>
    <property type="project" value="UniProtKB-KW"/>
</dbReference>
<dbReference type="EMBL" id="NOXF01000001">
    <property type="protein sequence ID" value="PEQ25757.1"/>
    <property type="molecule type" value="Genomic_DNA"/>
</dbReference>
<name>A7VX31_9FIRM</name>
<keyword evidence="5" id="KW-1185">Reference proteome</keyword>
<evidence type="ECO:0000313" key="4">
    <source>
        <dbReference type="Proteomes" id="UP000003490"/>
    </source>
</evidence>
<dbReference type="PANTHER" id="PTHR12110">
    <property type="entry name" value="HYDROXYPYRUVATE ISOMERASE"/>
    <property type="match status" value="1"/>
</dbReference>
<accession>A7VX31</accession>
<dbReference type="Proteomes" id="UP000003490">
    <property type="component" value="Unassembled WGS sequence"/>
</dbReference>
<dbReference type="InterPro" id="IPR013022">
    <property type="entry name" value="Xyl_isomerase-like_TIM-brl"/>
</dbReference>
<dbReference type="HOGENOM" id="CLU_080433_0_0_9"/>
<dbReference type="EMBL" id="ABCB02000020">
    <property type="protein sequence ID" value="EDO60328.1"/>
    <property type="molecule type" value="Genomic_DNA"/>
</dbReference>
<dbReference type="AlphaFoldDB" id="A7VX31"/>
<reference evidence="3 5" key="3">
    <citation type="submission" date="2017-07" db="EMBL/GenBank/DDBJ databases">
        <title>Prevalence of linear plasmids in Cutibacterium (Propionibacterium) acnes isolates obtained from prostatic tissue.</title>
        <authorList>
            <person name="Davidsson S."/>
            <person name="Carlsson J."/>
            <person name="Molling P."/>
            <person name="Andren O."/>
            <person name="Andersson S.-O."/>
            <person name="Brzuszkiewicz E."/>
            <person name="Poehlein A."/>
            <person name="Al-Zeer M."/>
            <person name="Brinkmann V."/>
            <person name="Scavenius C."/>
            <person name="Nazipi S."/>
            <person name="Soderquist B."/>
            <person name="Bruggemann H."/>
        </authorList>
    </citation>
    <scope>NUCLEOTIDE SEQUENCE [LARGE SCALE GENOMIC DNA]</scope>
    <source>
        <strain evidence="3 5">DSM 753</strain>
    </source>
</reference>
<keyword evidence="3" id="KW-0413">Isomerase</keyword>
<evidence type="ECO:0000313" key="2">
    <source>
        <dbReference type="EMBL" id="EDO60328.1"/>
    </source>
</evidence>
<dbReference type="Gene3D" id="3.20.20.150">
    <property type="entry name" value="Divalent-metal-dependent TIM barrel enzymes"/>
    <property type="match status" value="1"/>
</dbReference>
<proteinExistence type="predicted"/>
<gene>
    <name evidence="3" type="ORF">CH238_01830</name>
    <name evidence="2" type="ORF">CLOLEP_03154</name>
</gene>
<keyword evidence="2" id="KW-0540">Nuclease</keyword>
<dbReference type="InterPro" id="IPR036237">
    <property type="entry name" value="Xyl_isomerase-like_sf"/>
</dbReference>